<dbReference type="RefSeq" id="XP_034014790.1">
    <property type="nucleotide sequence ID" value="XM_034157613.1"/>
</dbReference>
<evidence type="ECO:0000259" key="4">
    <source>
        <dbReference type="Pfam" id="PF00389"/>
    </source>
</evidence>
<dbReference type="SUPFAM" id="SSF52283">
    <property type="entry name" value="Formate/glycerate dehydrogenase catalytic domain-like"/>
    <property type="match status" value="1"/>
</dbReference>
<dbReference type="AlphaFoldDB" id="A0A642UYI4"/>
<name>A0A642UYI4_DIURU</name>
<organism evidence="6 7">
    <name type="scientific">Diutina rugosa</name>
    <name type="common">Yeast</name>
    <name type="synonym">Candida rugosa</name>
    <dbReference type="NCBI Taxonomy" id="5481"/>
    <lineage>
        <taxon>Eukaryota</taxon>
        <taxon>Fungi</taxon>
        <taxon>Dikarya</taxon>
        <taxon>Ascomycota</taxon>
        <taxon>Saccharomycotina</taxon>
        <taxon>Pichiomycetes</taxon>
        <taxon>Debaryomycetaceae</taxon>
        <taxon>Diutina</taxon>
    </lineage>
</organism>
<dbReference type="Proteomes" id="UP000449547">
    <property type="component" value="Unassembled WGS sequence"/>
</dbReference>
<reference evidence="6 7" key="1">
    <citation type="submission" date="2019-07" db="EMBL/GenBank/DDBJ databases">
        <title>Genome assembly of two rare yeast pathogens: Diutina rugosa and Trichomonascus ciferrii.</title>
        <authorList>
            <person name="Mixao V."/>
            <person name="Saus E."/>
            <person name="Hansen A."/>
            <person name="Lass-Flor C."/>
            <person name="Gabaldon T."/>
        </authorList>
    </citation>
    <scope>NUCLEOTIDE SEQUENCE [LARGE SCALE GENOMIC DNA]</scope>
    <source>
        <strain evidence="6 7">CBS 613</strain>
    </source>
</reference>
<keyword evidence="7" id="KW-1185">Reference proteome</keyword>
<dbReference type="GeneID" id="54779124"/>
<dbReference type="GO" id="GO:0016618">
    <property type="term" value="F:hydroxypyruvate reductase [NAD(P)H] activity"/>
    <property type="evidence" value="ECO:0007669"/>
    <property type="project" value="TreeGrafter"/>
</dbReference>
<dbReference type="OrthoDB" id="298012at2759"/>
<evidence type="ECO:0000313" key="7">
    <source>
        <dbReference type="Proteomes" id="UP000449547"/>
    </source>
</evidence>
<feature type="domain" description="D-isomer specific 2-hydroxyacid dehydrogenase NAD-binding" evidence="5">
    <location>
        <begin position="177"/>
        <end position="328"/>
    </location>
</feature>
<dbReference type="InterPro" id="IPR036291">
    <property type="entry name" value="NAD(P)-bd_dom_sf"/>
</dbReference>
<evidence type="ECO:0000256" key="2">
    <source>
        <dbReference type="ARBA" id="ARBA00023027"/>
    </source>
</evidence>
<gene>
    <name evidence="6" type="ORF">DIURU_000471</name>
</gene>
<protein>
    <recommendedName>
        <fullName evidence="8">D-isomer specific 2-hydroxyacid dehydrogenase NAD-binding domain-containing protein</fullName>
    </recommendedName>
</protein>
<accession>A0A642UYI4</accession>
<dbReference type="VEuPathDB" id="FungiDB:DIURU_000471"/>
<dbReference type="InterPro" id="IPR050223">
    <property type="entry name" value="D-isomer_2-hydroxyacid_DH"/>
</dbReference>
<dbReference type="Gene3D" id="3.40.50.720">
    <property type="entry name" value="NAD(P)-binding Rossmann-like Domain"/>
    <property type="match status" value="2"/>
</dbReference>
<proteinExistence type="inferred from homology"/>
<dbReference type="InterPro" id="IPR006139">
    <property type="entry name" value="D-isomer_2_OHA_DH_cat_dom"/>
</dbReference>
<dbReference type="SUPFAM" id="SSF51735">
    <property type="entry name" value="NAD(P)-binding Rossmann-fold domains"/>
    <property type="match status" value="1"/>
</dbReference>
<evidence type="ECO:0000313" key="6">
    <source>
        <dbReference type="EMBL" id="KAA8907784.1"/>
    </source>
</evidence>
<dbReference type="PANTHER" id="PTHR10996">
    <property type="entry name" value="2-HYDROXYACID DEHYDROGENASE-RELATED"/>
    <property type="match status" value="1"/>
</dbReference>
<comment type="caution">
    <text evidence="6">The sequence shown here is derived from an EMBL/GenBank/DDBJ whole genome shotgun (WGS) entry which is preliminary data.</text>
</comment>
<dbReference type="EMBL" id="SWFT01000019">
    <property type="protein sequence ID" value="KAA8907784.1"/>
    <property type="molecule type" value="Genomic_DNA"/>
</dbReference>
<dbReference type="Pfam" id="PF00389">
    <property type="entry name" value="2-Hacid_dh"/>
    <property type="match status" value="1"/>
</dbReference>
<dbReference type="Pfam" id="PF02826">
    <property type="entry name" value="2-Hacid_dh_C"/>
    <property type="match status" value="1"/>
</dbReference>
<evidence type="ECO:0000256" key="1">
    <source>
        <dbReference type="ARBA" id="ARBA00023002"/>
    </source>
</evidence>
<keyword evidence="2" id="KW-0520">NAD</keyword>
<evidence type="ECO:0000259" key="5">
    <source>
        <dbReference type="Pfam" id="PF02826"/>
    </source>
</evidence>
<keyword evidence="1 3" id="KW-0560">Oxidoreductase</keyword>
<dbReference type="PANTHER" id="PTHR10996:SF178">
    <property type="entry name" value="2-HYDROXYACID DEHYDROGENASE YGL185C-RELATED"/>
    <property type="match status" value="1"/>
</dbReference>
<dbReference type="GO" id="GO:0005829">
    <property type="term" value="C:cytosol"/>
    <property type="evidence" value="ECO:0007669"/>
    <property type="project" value="TreeGrafter"/>
</dbReference>
<feature type="domain" description="D-isomer specific 2-hydroxyacid dehydrogenase catalytic" evidence="4">
    <location>
        <begin position="17"/>
        <end position="360"/>
    </location>
</feature>
<evidence type="ECO:0000256" key="3">
    <source>
        <dbReference type="RuleBase" id="RU003719"/>
    </source>
</evidence>
<dbReference type="InterPro" id="IPR006140">
    <property type="entry name" value="D-isomer_DH_NAD-bd"/>
</dbReference>
<dbReference type="GO" id="GO:0030267">
    <property type="term" value="F:glyoxylate reductase (NADPH) activity"/>
    <property type="evidence" value="ECO:0007669"/>
    <property type="project" value="TreeGrafter"/>
</dbReference>
<dbReference type="GO" id="GO:0051287">
    <property type="term" value="F:NAD binding"/>
    <property type="evidence" value="ECO:0007669"/>
    <property type="project" value="InterPro"/>
</dbReference>
<comment type="similarity">
    <text evidence="3">Belongs to the D-isomer specific 2-hydroxyacid dehydrogenase family.</text>
</comment>
<dbReference type="OMA" id="LPWCMGA"/>
<sequence>MKVLFIGDLNQDLLEYQQFSQRHQCIHYEITTKEKLLHDFAHDLKDIDAIYGAWLGFVPVGGFRGELIEAAPKSLKVISICSVGYDGYDGKALAEKGVVLTNVPSIGAAEPVADLVTYNTINAFRQFSTFSNHLGANTNHTVFLRKWLDQSNQFDSVRGQPRVNDVNKYAFGEMVNNRPVLSPRGHDVVIVGFGNIGRTIGSRLAHLGMNIHYVKRTPLTADEHQQLGYNAVYHSSLSSASFADLVVIAAPLTPETKHLINRDSIAMMDKPFRLINIGRGPIVDEDALVEGLKQGKVLYAGLDVFEHEPTVTPELFGRSDVVLTPHVGASTTDNFNFTAKRALANLELVLSGESALDRVN</sequence>
<evidence type="ECO:0008006" key="8">
    <source>
        <dbReference type="Google" id="ProtNLM"/>
    </source>
</evidence>